<organism evidence="3 4">
    <name type="scientific">Desmophyllum pertusum</name>
    <dbReference type="NCBI Taxonomy" id="174260"/>
    <lineage>
        <taxon>Eukaryota</taxon>
        <taxon>Metazoa</taxon>
        <taxon>Cnidaria</taxon>
        <taxon>Anthozoa</taxon>
        <taxon>Hexacorallia</taxon>
        <taxon>Scleractinia</taxon>
        <taxon>Caryophylliina</taxon>
        <taxon>Caryophylliidae</taxon>
        <taxon>Desmophyllum</taxon>
    </lineage>
</organism>
<keyword evidence="4" id="KW-1185">Reference proteome</keyword>
<evidence type="ECO:0000313" key="4">
    <source>
        <dbReference type="Proteomes" id="UP001163046"/>
    </source>
</evidence>
<comment type="caution">
    <text evidence="3">The sequence shown here is derived from an EMBL/GenBank/DDBJ whole genome shotgun (WGS) entry which is preliminary data.</text>
</comment>
<evidence type="ECO:0000256" key="1">
    <source>
        <dbReference type="SAM" id="MobiDB-lite"/>
    </source>
</evidence>
<feature type="transmembrane region" description="Helical" evidence="2">
    <location>
        <begin position="156"/>
        <end position="177"/>
    </location>
</feature>
<dbReference type="AlphaFoldDB" id="A0A9W9ZKA4"/>
<evidence type="ECO:0000256" key="2">
    <source>
        <dbReference type="SAM" id="Phobius"/>
    </source>
</evidence>
<evidence type="ECO:0000313" key="3">
    <source>
        <dbReference type="EMBL" id="KAJ7383242.1"/>
    </source>
</evidence>
<feature type="compositionally biased region" description="Polar residues" evidence="1">
    <location>
        <begin position="218"/>
        <end position="228"/>
    </location>
</feature>
<accession>A0A9W9ZKA4</accession>
<keyword evidence="2" id="KW-0812">Transmembrane</keyword>
<proteinExistence type="predicted"/>
<keyword evidence="2" id="KW-1133">Transmembrane helix</keyword>
<dbReference type="EMBL" id="MU825903">
    <property type="protein sequence ID" value="KAJ7383242.1"/>
    <property type="molecule type" value="Genomic_DNA"/>
</dbReference>
<name>A0A9W9ZKA4_9CNID</name>
<gene>
    <name evidence="3" type="ORF">OS493_029645</name>
</gene>
<reference evidence="3" key="1">
    <citation type="submission" date="2023-01" db="EMBL/GenBank/DDBJ databases">
        <title>Genome assembly of the deep-sea coral Lophelia pertusa.</title>
        <authorList>
            <person name="Herrera S."/>
            <person name="Cordes E."/>
        </authorList>
    </citation>
    <scope>NUCLEOTIDE SEQUENCE</scope>
    <source>
        <strain evidence="3">USNM1676648</strain>
        <tissue evidence="3">Polyp</tissue>
    </source>
</reference>
<feature type="compositionally biased region" description="Polar residues" evidence="1">
    <location>
        <begin position="237"/>
        <end position="246"/>
    </location>
</feature>
<feature type="region of interest" description="Disordered" evidence="1">
    <location>
        <begin position="216"/>
        <end position="257"/>
    </location>
</feature>
<protein>
    <submittedName>
        <fullName evidence="3">Uncharacterized protein</fullName>
    </submittedName>
</protein>
<sequence length="329" mass="36852">MYEELEFGTLNYGQVYQNPNESEVDSEYIEPLNDTDLPNGNTASNVCDNPGEADAYIEPLNDTDLPNGNTASNVCDNPAYWVVASDFKSLSLFTYKLLNLGVQDIILPLDIPEGKCYPNDYGKWFSYDQGKEYSCGQVTPTSDGPTGNGNPIPLKWLIVATVFVVVLLIAPLVVLFVRNRRRKARRDGERSRATGEAAQYNCILDDFNINPSLPRAETTPSVVTTGQGNKRPPTLPPRTQCQSIDPSTLEPASHERRNNGYHPIHNIKVSTLHQENLLATSEQKRDATPFTVSKSRRFIKRTCYPRATKKRDATPFTVSKTQRFIKRTC</sequence>
<keyword evidence="2" id="KW-0472">Membrane</keyword>
<dbReference type="Proteomes" id="UP001163046">
    <property type="component" value="Unassembled WGS sequence"/>
</dbReference>